<dbReference type="EMBL" id="CP019688">
    <property type="protein sequence ID" value="AQQ14337.1"/>
    <property type="molecule type" value="Genomic_DNA"/>
</dbReference>
<accession>A0A1Q2HU17</accession>
<feature type="compositionally biased region" description="Polar residues" evidence="1">
    <location>
        <begin position="430"/>
        <end position="445"/>
    </location>
</feature>
<dbReference type="KEGG" id="cgv:CGLAU_01750"/>
<feature type="transmembrane region" description="Helical" evidence="2">
    <location>
        <begin position="193"/>
        <end position="212"/>
    </location>
</feature>
<feature type="transmembrane region" description="Helical" evidence="2">
    <location>
        <begin position="267"/>
        <end position="288"/>
    </location>
</feature>
<evidence type="ECO:0000256" key="1">
    <source>
        <dbReference type="SAM" id="MobiDB-lite"/>
    </source>
</evidence>
<keyword evidence="2" id="KW-0472">Membrane</keyword>
<evidence type="ECO:0000313" key="3">
    <source>
        <dbReference type="EMBL" id="AQQ14337.1"/>
    </source>
</evidence>
<dbReference type="OrthoDB" id="3322395at2"/>
<feature type="transmembrane region" description="Helical" evidence="2">
    <location>
        <begin position="393"/>
        <end position="419"/>
    </location>
</feature>
<keyword evidence="4" id="KW-1185">Reference proteome</keyword>
<protein>
    <submittedName>
        <fullName evidence="3">Uncharacterized protein</fullName>
    </submittedName>
</protein>
<evidence type="ECO:0000313" key="4">
    <source>
        <dbReference type="Proteomes" id="UP000217209"/>
    </source>
</evidence>
<proteinExistence type="predicted"/>
<name>A0A1Q2HU17_9CORY</name>
<feature type="transmembrane region" description="Helical" evidence="2">
    <location>
        <begin position="64"/>
        <end position="88"/>
    </location>
</feature>
<evidence type="ECO:0000256" key="2">
    <source>
        <dbReference type="SAM" id="Phobius"/>
    </source>
</evidence>
<gene>
    <name evidence="3" type="ORF">CGLAU_01750</name>
</gene>
<reference evidence="3 4" key="1">
    <citation type="submission" date="2016-12" db="EMBL/GenBank/DDBJ databases">
        <authorList>
            <person name="Song W.-J."/>
            <person name="Kurnit D.M."/>
        </authorList>
    </citation>
    <scope>NUCLEOTIDE SEQUENCE [LARGE SCALE GENOMIC DNA]</scope>
    <source>
        <strain evidence="3 4">DSM 30827</strain>
    </source>
</reference>
<keyword evidence="2" id="KW-1133">Transmembrane helix</keyword>
<sequence length="445" mass="48403">MSTRVYAASRTLRDIATESAIIPFRAAGLLIRHLPQLVTLVCLGLAGRQAVIWLATWVSDYSSFAASLIMPLAPLSVMLSLVFCLWVLRPSLPFLSAIFPELSETSARTRLLSAGGMLISFLTVYATHGMLNEDLDAFRRAATFDEYQNHYFDADFYRAFVHSTGALIALIVGTIVLRKIIGYFTLTERGLGFTYLSAYLEVLWMTTVSVFLTNRLAAVQDWALTRQSLAPIYRKFLEIKTSIGDSFGPLGDAWAWLAAKLPALNQLVTVPIAWLTLGAVVFGTSLVAKEVKDKAAEATEAADEPSDSRVRTRLKSAAEHEAKYAVDEAVKPVAGPLKTTWKGLKTLSRAGLIPMTIFCLVFMLSTVVELGVVELGRAMLGPQDPQLGYPLGAYILIVARAAYLLVVVCLIASALDFFLRHSYSPAAPSEDSSMNSAGSGSTIVT</sequence>
<organism evidence="3 4">
    <name type="scientific">Corynebacterium glaucum</name>
    <dbReference type="NCBI Taxonomy" id="187491"/>
    <lineage>
        <taxon>Bacteria</taxon>
        <taxon>Bacillati</taxon>
        <taxon>Actinomycetota</taxon>
        <taxon>Actinomycetes</taxon>
        <taxon>Mycobacteriales</taxon>
        <taxon>Corynebacteriaceae</taxon>
        <taxon>Corynebacterium</taxon>
    </lineage>
</organism>
<keyword evidence="2" id="KW-0812">Transmembrane</keyword>
<feature type="transmembrane region" description="Helical" evidence="2">
    <location>
        <begin position="109"/>
        <end position="128"/>
    </location>
</feature>
<feature type="transmembrane region" description="Helical" evidence="2">
    <location>
        <begin position="159"/>
        <end position="181"/>
    </location>
</feature>
<feature type="region of interest" description="Disordered" evidence="1">
    <location>
        <begin position="426"/>
        <end position="445"/>
    </location>
</feature>
<feature type="transmembrane region" description="Helical" evidence="2">
    <location>
        <begin position="37"/>
        <end position="58"/>
    </location>
</feature>
<dbReference type="AlphaFoldDB" id="A0A1Q2HU17"/>
<dbReference type="RefSeq" id="WP_157731233.1">
    <property type="nucleotide sequence ID" value="NZ_CP019688.1"/>
</dbReference>
<feature type="transmembrane region" description="Helical" evidence="2">
    <location>
        <begin position="352"/>
        <end position="373"/>
    </location>
</feature>
<dbReference type="Proteomes" id="UP000217209">
    <property type="component" value="Chromosome"/>
</dbReference>